<feature type="transmembrane region" description="Helical" evidence="9">
    <location>
        <begin position="294"/>
        <end position="324"/>
    </location>
</feature>
<feature type="transmembrane region" description="Helical" evidence="9">
    <location>
        <begin position="26"/>
        <end position="48"/>
    </location>
</feature>
<feature type="transmembrane region" description="Helical" evidence="9">
    <location>
        <begin position="263"/>
        <end position="282"/>
    </location>
</feature>
<dbReference type="EMBL" id="JBHUEN010000003">
    <property type="protein sequence ID" value="MFD1880136.1"/>
    <property type="molecule type" value="Genomic_DNA"/>
</dbReference>
<comment type="similarity">
    <text evidence="7">Belongs to the major facilitator superfamily. Drug:H(+) antiporter-3 (DHA3) (TC 2.A.1.21) family.</text>
</comment>
<gene>
    <name evidence="11" type="ORF">ACFSCT_00215</name>
</gene>
<evidence type="ECO:0000313" key="12">
    <source>
        <dbReference type="Proteomes" id="UP001597213"/>
    </source>
</evidence>
<name>A0ABW4R1N3_9RHOB</name>
<dbReference type="PROSITE" id="PS50850">
    <property type="entry name" value="MFS"/>
    <property type="match status" value="1"/>
</dbReference>
<feature type="transmembrane region" description="Helical" evidence="9">
    <location>
        <begin position="150"/>
        <end position="173"/>
    </location>
</feature>
<evidence type="ECO:0000256" key="6">
    <source>
        <dbReference type="ARBA" id="ARBA00023136"/>
    </source>
</evidence>
<dbReference type="Gene3D" id="1.20.1250.20">
    <property type="entry name" value="MFS general substrate transporter like domains"/>
    <property type="match status" value="2"/>
</dbReference>
<evidence type="ECO:0000259" key="10">
    <source>
        <dbReference type="PROSITE" id="PS50850"/>
    </source>
</evidence>
<feature type="transmembrane region" description="Helical" evidence="9">
    <location>
        <begin position="54"/>
        <end position="74"/>
    </location>
</feature>
<keyword evidence="4 9" id="KW-0812">Transmembrane</keyword>
<keyword evidence="5 9" id="KW-1133">Transmembrane helix</keyword>
<comment type="caution">
    <text evidence="11">The sequence shown here is derived from an EMBL/GenBank/DDBJ whole genome shotgun (WGS) entry which is preliminary data.</text>
</comment>
<dbReference type="InterPro" id="IPR011701">
    <property type="entry name" value="MFS"/>
</dbReference>
<proteinExistence type="inferred from homology"/>
<dbReference type="PANTHER" id="PTHR23513:SF9">
    <property type="entry name" value="ENTEROBACTIN EXPORTER ENTS"/>
    <property type="match status" value="1"/>
</dbReference>
<sequence length="416" mass="43683">MPVSDMPDASAGSFGFLRNPDARLFLVSRFLWVAATQIVNVAVGWTVYEVTQSAWSLGLVGLIAFAPRLPLMLFSGIMADRHDRRIIMASGLAINAAVTLLLLIVVTGGQVRIGFIYALYLVLGAVRGFVGPAAQAMAGNVVPRQQLGRLMGFSSSVGQIATVAGPALGGMLYVAGTALPFACAAAFYAVAAIANIFIRRRNDSTDRPPAGWREALAGLGFIRRHPVILGAISLDMFSVLLGGATALLPIITVELLHAGPSVLGILRAMPAVGAAMVGILLGRFPIQRNAGRKLFIATTVFGLATIALGLSHNLWLTFAILWLLGASDVFSVVIRQTLVQAETPDNMRGRVSAVNAVFIGASNELGEFESGATAALFGLVPAIVLGGAGTLAVVAIWATVFPDLRKRDWLIDPKSG</sequence>
<dbReference type="Pfam" id="PF07690">
    <property type="entry name" value="MFS_1"/>
    <property type="match status" value="1"/>
</dbReference>
<feature type="transmembrane region" description="Helical" evidence="9">
    <location>
        <begin position="113"/>
        <end position="130"/>
    </location>
</feature>
<feature type="transmembrane region" description="Helical" evidence="9">
    <location>
        <begin position="227"/>
        <end position="251"/>
    </location>
</feature>
<dbReference type="CDD" id="cd06173">
    <property type="entry name" value="MFS_MefA_like"/>
    <property type="match status" value="1"/>
</dbReference>
<evidence type="ECO:0000256" key="1">
    <source>
        <dbReference type="ARBA" id="ARBA00004651"/>
    </source>
</evidence>
<feature type="domain" description="Major facilitator superfamily (MFS) profile" evidence="10">
    <location>
        <begin position="1"/>
        <end position="203"/>
    </location>
</feature>
<protein>
    <recommendedName>
        <fullName evidence="8">Multidrug efflux pump Tap</fullName>
    </recommendedName>
</protein>
<dbReference type="InterPro" id="IPR020846">
    <property type="entry name" value="MFS_dom"/>
</dbReference>
<feature type="transmembrane region" description="Helical" evidence="9">
    <location>
        <begin position="86"/>
        <end position="107"/>
    </location>
</feature>
<evidence type="ECO:0000256" key="2">
    <source>
        <dbReference type="ARBA" id="ARBA00022448"/>
    </source>
</evidence>
<evidence type="ECO:0000256" key="9">
    <source>
        <dbReference type="SAM" id="Phobius"/>
    </source>
</evidence>
<evidence type="ECO:0000256" key="3">
    <source>
        <dbReference type="ARBA" id="ARBA00022475"/>
    </source>
</evidence>
<keyword evidence="2" id="KW-0813">Transport</keyword>
<dbReference type="PANTHER" id="PTHR23513">
    <property type="entry name" value="INTEGRAL MEMBRANE EFFLUX PROTEIN-RELATED"/>
    <property type="match status" value="1"/>
</dbReference>
<keyword evidence="3" id="KW-1003">Cell membrane</keyword>
<evidence type="ECO:0000256" key="7">
    <source>
        <dbReference type="ARBA" id="ARBA00038075"/>
    </source>
</evidence>
<dbReference type="Proteomes" id="UP001597213">
    <property type="component" value="Unassembled WGS sequence"/>
</dbReference>
<organism evidence="11 12">
    <name type="scientific">Paracoccus pacificus</name>
    <dbReference type="NCBI Taxonomy" id="1463598"/>
    <lineage>
        <taxon>Bacteria</taxon>
        <taxon>Pseudomonadati</taxon>
        <taxon>Pseudomonadota</taxon>
        <taxon>Alphaproteobacteria</taxon>
        <taxon>Rhodobacterales</taxon>
        <taxon>Paracoccaceae</taxon>
        <taxon>Paracoccus</taxon>
    </lineage>
</organism>
<evidence type="ECO:0000313" key="11">
    <source>
        <dbReference type="EMBL" id="MFD1880136.1"/>
    </source>
</evidence>
<dbReference type="SUPFAM" id="SSF103473">
    <property type="entry name" value="MFS general substrate transporter"/>
    <property type="match status" value="1"/>
</dbReference>
<keyword evidence="12" id="KW-1185">Reference proteome</keyword>
<feature type="transmembrane region" description="Helical" evidence="9">
    <location>
        <begin position="179"/>
        <end position="198"/>
    </location>
</feature>
<dbReference type="InterPro" id="IPR036259">
    <property type="entry name" value="MFS_trans_sf"/>
</dbReference>
<evidence type="ECO:0000256" key="4">
    <source>
        <dbReference type="ARBA" id="ARBA00022692"/>
    </source>
</evidence>
<evidence type="ECO:0000256" key="5">
    <source>
        <dbReference type="ARBA" id="ARBA00022989"/>
    </source>
</evidence>
<evidence type="ECO:0000256" key="8">
    <source>
        <dbReference type="ARBA" id="ARBA00040914"/>
    </source>
</evidence>
<reference evidence="12" key="1">
    <citation type="journal article" date="2019" name="Int. J. Syst. Evol. Microbiol.">
        <title>The Global Catalogue of Microorganisms (GCM) 10K type strain sequencing project: providing services to taxonomists for standard genome sequencing and annotation.</title>
        <authorList>
            <consortium name="The Broad Institute Genomics Platform"/>
            <consortium name="The Broad Institute Genome Sequencing Center for Infectious Disease"/>
            <person name="Wu L."/>
            <person name="Ma J."/>
        </authorList>
    </citation>
    <scope>NUCLEOTIDE SEQUENCE [LARGE SCALE GENOMIC DNA]</scope>
    <source>
        <strain evidence="12">CCUG 56029</strain>
    </source>
</reference>
<dbReference type="RefSeq" id="WP_379139276.1">
    <property type="nucleotide sequence ID" value="NZ_JBHUEN010000003.1"/>
</dbReference>
<accession>A0ABW4R1N3</accession>
<keyword evidence="6 9" id="KW-0472">Membrane</keyword>
<feature type="transmembrane region" description="Helical" evidence="9">
    <location>
        <begin position="374"/>
        <end position="400"/>
    </location>
</feature>
<comment type="subcellular location">
    <subcellularLocation>
        <location evidence="1">Cell membrane</location>
        <topology evidence="1">Multi-pass membrane protein</topology>
    </subcellularLocation>
</comment>